<accession>A0A9K3EGZ4</accession>
<name>A0A9K3EGZ4_HELAN</name>
<reference evidence="2" key="1">
    <citation type="journal article" date="2017" name="Nature">
        <title>The sunflower genome provides insights into oil metabolism, flowering and Asterid evolution.</title>
        <authorList>
            <person name="Badouin H."/>
            <person name="Gouzy J."/>
            <person name="Grassa C.J."/>
            <person name="Murat F."/>
            <person name="Staton S.E."/>
            <person name="Cottret L."/>
            <person name="Lelandais-Briere C."/>
            <person name="Owens G.L."/>
            <person name="Carrere S."/>
            <person name="Mayjonade B."/>
            <person name="Legrand L."/>
            <person name="Gill N."/>
            <person name="Kane N.C."/>
            <person name="Bowers J.E."/>
            <person name="Hubner S."/>
            <person name="Bellec A."/>
            <person name="Berard A."/>
            <person name="Berges H."/>
            <person name="Blanchet N."/>
            <person name="Boniface M.C."/>
            <person name="Brunel D."/>
            <person name="Catrice O."/>
            <person name="Chaidir N."/>
            <person name="Claudel C."/>
            <person name="Donnadieu C."/>
            <person name="Faraut T."/>
            <person name="Fievet G."/>
            <person name="Helmstetter N."/>
            <person name="King M."/>
            <person name="Knapp S.J."/>
            <person name="Lai Z."/>
            <person name="Le Paslier M.C."/>
            <person name="Lippi Y."/>
            <person name="Lorenzon L."/>
            <person name="Mandel J.R."/>
            <person name="Marage G."/>
            <person name="Marchand G."/>
            <person name="Marquand E."/>
            <person name="Bret-Mestries E."/>
            <person name="Morien E."/>
            <person name="Nambeesan S."/>
            <person name="Nguyen T."/>
            <person name="Pegot-Espagnet P."/>
            <person name="Pouilly N."/>
            <person name="Raftis F."/>
            <person name="Sallet E."/>
            <person name="Schiex T."/>
            <person name="Thomas J."/>
            <person name="Vandecasteele C."/>
            <person name="Vares D."/>
            <person name="Vear F."/>
            <person name="Vautrin S."/>
            <person name="Crespi M."/>
            <person name="Mangin B."/>
            <person name="Burke J.M."/>
            <person name="Salse J."/>
            <person name="Munos S."/>
            <person name="Vincourt P."/>
            <person name="Rieseberg L.H."/>
            <person name="Langlade N.B."/>
        </authorList>
    </citation>
    <scope>NUCLEOTIDE SEQUENCE</scope>
    <source>
        <tissue evidence="2">Leaves</tissue>
    </source>
</reference>
<organism evidence="2 3">
    <name type="scientific">Helianthus annuus</name>
    <name type="common">Common sunflower</name>
    <dbReference type="NCBI Taxonomy" id="4232"/>
    <lineage>
        <taxon>Eukaryota</taxon>
        <taxon>Viridiplantae</taxon>
        <taxon>Streptophyta</taxon>
        <taxon>Embryophyta</taxon>
        <taxon>Tracheophyta</taxon>
        <taxon>Spermatophyta</taxon>
        <taxon>Magnoliopsida</taxon>
        <taxon>eudicotyledons</taxon>
        <taxon>Gunneridae</taxon>
        <taxon>Pentapetalae</taxon>
        <taxon>asterids</taxon>
        <taxon>campanulids</taxon>
        <taxon>Asterales</taxon>
        <taxon>Asteraceae</taxon>
        <taxon>Asteroideae</taxon>
        <taxon>Heliantheae alliance</taxon>
        <taxon>Heliantheae</taxon>
        <taxon>Helianthus</taxon>
    </lineage>
</organism>
<evidence type="ECO:0000256" key="1">
    <source>
        <dbReference type="SAM" id="MobiDB-lite"/>
    </source>
</evidence>
<comment type="caution">
    <text evidence="2">The sequence shown here is derived from an EMBL/GenBank/DDBJ whole genome shotgun (WGS) entry which is preliminary data.</text>
</comment>
<protein>
    <submittedName>
        <fullName evidence="2">Uncharacterized protein</fullName>
    </submittedName>
</protein>
<dbReference type="AlphaFoldDB" id="A0A9K3EGZ4"/>
<dbReference type="EMBL" id="MNCJ02000328">
    <property type="protein sequence ID" value="KAF5772114.1"/>
    <property type="molecule type" value="Genomic_DNA"/>
</dbReference>
<proteinExistence type="predicted"/>
<dbReference type="Gramene" id="mRNA:HanXRQr2_Chr13g0572931">
    <property type="protein sequence ID" value="mRNA:HanXRQr2_Chr13g0572931"/>
    <property type="gene ID" value="HanXRQr2_Chr13g0572931"/>
</dbReference>
<evidence type="ECO:0000313" key="2">
    <source>
        <dbReference type="EMBL" id="KAF5772114.1"/>
    </source>
</evidence>
<dbReference type="Proteomes" id="UP000215914">
    <property type="component" value="Unassembled WGS sequence"/>
</dbReference>
<evidence type="ECO:0000313" key="3">
    <source>
        <dbReference type="Proteomes" id="UP000215914"/>
    </source>
</evidence>
<feature type="region of interest" description="Disordered" evidence="1">
    <location>
        <begin position="214"/>
        <end position="234"/>
    </location>
</feature>
<sequence length="281" mass="32034">MDHFKELLSTAFILLNFPSLELVVVAQQIIWEILFRDALRELRIWHGMLLFATHVDPRYAHTRNGWIYDDDDFPPFVVPITPASVPIDAPVLPTLTADAHRTDLPITCLQDIPLPRPGEGSSRQPFGHAPFMIGGDQFVPPMSQHTAIPPVAPFNVPPFTPASEPFLWTSPPIMPPSDPYQPFHMGYSVEDILRSFMVQQEALTRRVQELKRAQRPPCQCPPHPAISHPPRPLSPDSTARFWTQEQQIAFLLHSHRAIEEDWLHMRRLFYSHFPPPPPPSA</sequence>
<reference evidence="2" key="2">
    <citation type="submission" date="2020-06" db="EMBL/GenBank/DDBJ databases">
        <title>Helianthus annuus Genome sequencing and assembly Release 2.</title>
        <authorList>
            <person name="Gouzy J."/>
            <person name="Langlade N."/>
            <person name="Munos S."/>
        </authorList>
    </citation>
    <scope>NUCLEOTIDE SEQUENCE</scope>
    <source>
        <tissue evidence="2">Leaves</tissue>
    </source>
</reference>
<keyword evidence="3" id="KW-1185">Reference proteome</keyword>
<feature type="compositionally biased region" description="Pro residues" evidence="1">
    <location>
        <begin position="218"/>
        <end position="233"/>
    </location>
</feature>
<gene>
    <name evidence="2" type="ORF">HanXRQr2_Chr13g0572931</name>
</gene>